<evidence type="ECO:0000256" key="1">
    <source>
        <dbReference type="ARBA" id="ARBA00007409"/>
    </source>
</evidence>
<dbReference type="STRING" id="1230097.A0A423XE52"/>
<dbReference type="Gene3D" id="1.20.1050.10">
    <property type="match status" value="1"/>
</dbReference>
<evidence type="ECO:0000313" key="4">
    <source>
        <dbReference type="EMBL" id="ROW14333.1"/>
    </source>
</evidence>
<name>A0A423XE52_9PEZI</name>
<dbReference type="AlphaFoldDB" id="A0A423XE52"/>
<dbReference type="InterPro" id="IPR010987">
    <property type="entry name" value="Glutathione-S-Trfase_C-like"/>
</dbReference>
<gene>
    <name evidence="4" type="ORF">VPNG_03927</name>
</gene>
<evidence type="ECO:0008006" key="6">
    <source>
        <dbReference type="Google" id="ProtNLM"/>
    </source>
</evidence>
<dbReference type="Gene3D" id="3.40.30.10">
    <property type="entry name" value="Glutaredoxin"/>
    <property type="match status" value="1"/>
</dbReference>
<dbReference type="PROSITE" id="PS50405">
    <property type="entry name" value="GST_CTER"/>
    <property type="match status" value="1"/>
</dbReference>
<comment type="caution">
    <text evidence="4">The sequence shown here is derived from an EMBL/GenBank/DDBJ whole genome shotgun (WGS) entry which is preliminary data.</text>
</comment>
<feature type="domain" description="GST C-terminal" evidence="3">
    <location>
        <begin position="109"/>
        <end position="257"/>
    </location>
</feature>
<evidence type="ECO:0000259" key="2">
    <source>
        <dbReference type="PROSITE" id="PS50404"/>
    </source>
</evidence>
<dbReference type="PANTHER" id="PTHR44051">
    <property type="entry name" value="GLUTATHIONE S-TRANSFERASE-RELATED"/>
    <property type="match status" value="1"/>
</dbReference>
<comment type="similarity">
    <text evidence="1">Belongs to the GST superfamily.</text>
</comment>
<dbReference type="Pfam" id="PF02798">
    <property type="entry name" value="GST_N"/>
    <property type="match status" value="1"/>
</dbReference>
<feature type="domain" description="GST N-terminal" evidence="2">
    <location>
        <begin position="4"/>
        <end position="91"/>
    </location>
</feature>
<dbReference type="FunCoup" id="A0A423XE52">
    <property type="interactions" value="97"/>
</dbReference>
<accession>A0A423XE52</accession>
<organism evidence="4 5">
    <name type="scientific">Cytospora leucostoma</name>
    <dbReference type="NCBI Taxonomy" id="1230097"/>
    <lineage>
        <taxon>Eukaryota</taxon>
        <taxon>Fungi</taxon>
        <taxon>Dikarya</taxon>
        <taxon>Ascomycota</taxon>
        <taxon>Pezizomycotina</taxon>
        <taxon>Sordariomycetes</taxon>
        <taxon>Sordariomycetidae</taxon>
        <taxon>Diaporthales</taxon>
        <taxon>Cytosporaceae</taxon>
        <taxon>Cytospora</taxon>
    </lineage>
</organism>
<dbReference type="SUPFAM" id="SSF47616">
    <property type="entry name" value="GST C-terminal domain-like"/>
    <property type="match status" value="1"/>
</dbReference>
<dbReference type="CDD" id="cd03189">
    <property type="entry name" value="GST_C_GTT1_like"/>
    <property type="match status" value="1"/>
</dbReference>
<proteinExistence type="inferred from homology"/>
<dbReference type="InParanoid" id="A0A423XE52"/>
<dbReference type="SUPFAM" id="SSF52833">
    <property type="entry name" value="Thioredoxin-like"/>
    <property type="match status" value="1"/>
</dbReference>
<sequence>MAEQPKITLHWLDGSRANSILWLLEEFNVPYDVEVYHRQPNMLAPPELRKVHPLGKSPVITIQAPGSLEPTVLAESGFIFQYLCDHFGQASTLVPQKWKEGQEGKLLGETEAWMRYTYLLHYTEGSFMPNLVMYIVLSALKGNQVPFFIRPVSSMLANKVISMFVHPNIKKHLGFLETQLETSGGDFLTGPDFTAADILMSYPLLAGRSAFDSLGEFAKGTAKESFPKVYAYMERLETQEGWKRAVQKTKDFDDGNFSLVPTPREG</sequence>
<reference evidence="4 5" key="1">
    <citation type="submission" date="2015-09" db="EMBL/GenBank/DDBJ databases">
        <title>Host preference determinants of Valsa canker pathogens revealed by comparative genomics.</title>
        <authorList>
            <person name="Yin Z."/>
            <person name="Huang L."/>
        </authorList>
    </citation>
    <scope>NUCLEOTIDE SEQUENCE [LARGE SCALE GENOMIC DNA]</scope>
    <source>
        <strain evidence="4 5">SXYLt</strain>
    </source>
</reference>
<dbReference type="InterPro" id="IPR004046">
    <property type="entry name" value="GST_C"/>
</dbReference>
<evidence type="ECO:0000313" key="5">
    <source>
        <dbReference type="Proteomes" id="UP000285146"/>
    </source>
</evidence>
<dbReference type="Proteomes" id="UP000285146">
    <property type="component" value="Unassembled WGS sequence"/>
</dbReference>
<dbReference type="EMBL" id="LKEB01000014">
    <property type="protein sequence ID" value="ROW14333.1"/>
    <property type="molecule type" value="Genomic_DNA"/>
</dbReference>
<dbReference type="CDD" id="cd03046">
    <property type="entry name" value="GST_N_GTT1_like"/>
    <property type="match status" value="1"/>
</dbReference>
<dbReference type="PANTHER" id="PTHR44051:SF9">
    <property type="entry name" value="GLUTATHIONE S-TRANSFERASE 1"/>
    <property type="match status" value="1"/>
</dbReference>
<dbReference type="PROSITE" id="PS50404">
    <property type="entry name" value="GST_NTER"/>
    <property type="match status" value="1"/>
</dbReference>
<keyword evidence="5" id="KW-1185">Reference proteome</keyword>
<protein>
    <recommendedName>
        <fullName evidence="6">GST N-terminal domain-containing protein</fullName>
    </recommendedName>
</protein>
<dbReference type="SFLD" id="SFLDG00358">
    <property type="entry name" value="Main_(cytGST)"/>
    <property type="match status" value="1"/>
</dbReference>
<dbReference type="InterPro" id="IPR040079">
    <property type="entry name" value="Glutathione_S-Trfase"/>
</dbReference>
<dbReference type="OrthoDB" id="2098326at2759"/>
<dbReference type="SFLD" id="SFLDS00019">
    <property type="entry name" value="Glutathione_Transferase_(cytos"/>
    <property type="match status" value="1"/>
</dbReference>
<dbReference type="Pfam" id="PF14497">
    <property type="entry name" value="GST_C_3"/>
    <property type="match status" value="1"/>
</dbReference>
<dbReference type="InterPro" id="IPR036282">
    <property type="entry name" value="Glutathione-S-Trfase_C_sf"/>
</dbReference>
<dbReference type="InterPro" id="IPR004045">
    <property type="entry name" value="Glutathione_S-Trfase_N"/>
</dbReference>
<dbReference type="InterPro" id="IPR036249">
    <property type="entry name" value="Thioredoxin-like_sf"/>
</dbReference>
<evidence type="ECO:0000259" key="3">
    <source>
        <dbReference type="PROSITE" id="PS50405"/>
    </source>
</evidence>